<name>A0A1G5R2R6_9GAMM</name>
<sequence>MDNHRAALWCWLHHLQPGAKHGIFHIDAHYDAAATISDIEIDKLPDLSSVAFDDYLKISIPGWDGKPVSLIRWDNYLYLFEIVYRDTIAEYFVATHEIGTPPAETIHWEEIHMSKLPEMFGEFLDAYGGSGWLVNIDLDYFFSRQPEGIARIHSESYISAAFAAVKDALRSGRISCLTICLSPECCGGWGPAEELCYQLSDELGLEFRLPKNA</sequence>
<dbReference type="AlphaFoldDB" id="A0A1G5R2R6"/>
<dbReference type="Proteomes" id="UP000199648">
    <property type="component" value="Unassembled WGS sequence"/>
</dbReference>
<reference evidence="1 2" key="1">
    <citation type="submission" date="2016-10" db="EMBL/GenBank/DDBJ databases">
        <authorList>
            <person name="de Groot N.N."/>
        </authorList>
    </citation>
    <scope>NUCLEOTIDE SEQUENCE [LARGE SCALE GENOMIC DNA]</scope>
    <source>
        <strain evidence="1 2">HLD2</strain>
    </source>
</reference>
<accession>A0A1G5R2R6</accession>
<organism evidence="1 2">
    <name type="scientific">Thiohalomonas denitrificans</name>
    <dbReference type="NCBI Taxonomy" id="415747"/>
    <lineage>
        <taxon>Bacteria</taxon>
        <taxon>Pseudomonadati</taxon>
        <taxon>Pseudomonadota</taxon>
        <taxon>Gammaproteobacteria</taxon>
        <taxon>Thiohalomonadales</taxon>
        <taxon>Thiohalomonadaceae</taxon>
        <taxon>Thiohalomonas</taxon>
    </lineage>
</organism>
<proteinExistence type="predicted"/>
<dbReference type="STRING" id="415747.SAMN03097708_03174"/>
<keyword evidence="2" id="KW-1185">Reference proteome</keyword>
<dbReference type="EMBL" id="FMWD01000015">
    <property type="protein sequence ID" value="SCZ67609.1"/>
    <property type="molecule type" value="Genomic_DNA"/>
</dbReference>
<evidence type="ECO:0000313" key="2">
    <source>
        <dbReference type="Proteomes" id="UP000199648"/>
    </source>
</evidence>
<gene>
    <name evidence="1" type="ORF">SAMN03097708_03174</name>
</gene>
<evidence type="ECO:0000313" key="1">
    <source>
        <dbReference type="EMBL" id="SCZ67609.1"/>
    </source>
</evidence>
<protein>
    <submittedName>
        <fullName evidence="1">Uncharacterized protein</fullName>
    </submittedName>
</protein>